<name>A0ABW5QR09_9HYPH</name>
<dbReference type="Proteomes" id="UP001597521">
    <property type="component" value="Unassembled WGS sequence"/>
</dbReference>
<evidence type="ECO:0000313" key="4">
    <source>
        <dbReference type="Proteomes" id="UP001597521"/>
    </source>
</evidence>
<evidence type="ECO:0000313" key="3">
    <source>
        <dbReference type="EMBL" id="MFD2649941.1"/>
    </source>
</evidence>
<keyword evidence="2" id="KW-0812">Transmembrane</keyword>
<dbReference type="EMBL" id="JBHUNP010000003">
    <property type="protein sequence ID" value="MFD2649941.1"/>
    <property type="molecule type" value="Genomic_DNA"/>
</dbReference>
<evidence type="ECO:0008006" key="5">
    <source>
        <dbReference type="Google" id="ProtNLM"/>
    </source>
</evidence>
<feature type="transmembrane region" description="Helical" evidence="2">
    <location>
        <begin position="21"/>
        <end position="45"/>
    </location>
</feature>
<evidence type="ECO:0000256" key="2">
    <source>
        <dbReference type="SAM" id="Phobius"/>
    </source>
</evidence>
<accession>A0ABW5QR09</accession>
<organism evidence="3 4">
    <name type="scientific">Devosia albogilva</name>
    <dbReference type="NCBI Taxonomy" id="429726"/>
    <lineage>
        <taxon>Bacteria</taxon>
        <taxon>Pseudomonadati</taxon>
        <taxon>Pseudomonadota</taxon>
        <taxon>Alphaproteobacteria</taxon>
        <taxon>Hyphomicrobiales</taxon>
        <taxon>Devosiaceae</taxon>
        <taxon>Devosia</taxon>
    </lineage>
</organism>
<gene>
    <name evidence="3" type="ORF">ACFSX5_19350</name>
</gene>
<dbReference type="RefSeq" id="WP_386835734.1">
    <property type="nucleotide sequence ID" value="NZ_JBHUNP010000003.1"/>
</dbReference>
<proteinExistence type="predicted"/>
<reference evidence="4" key="1">
    <citation type="journal article" date="2019" name="Int. J. Syst. Evol. Microbiol.">
        <title>The Global Catalogue of Microorganisms (GCM) 10K type strain sequencing project: providing services to taxonomists for standard genome sequencing and annotation.</title>
        <authorList>
            <consortium name="The Broad Institute Genomics Platform"/>
            <consortium name="The Broad Institute Genome Sequencing Center for Infectious Disease"/>
            <person name="Wu L."/>
            <person name="Ma J."/>
        </authorList>
    </citation>
    <scope>NUCLEOTIDE SEQUENCE [LARGE SCALE GENOMIC DNA]</scope>
    <source>
        <strain evidence="4">CCM 7427</strain>
    </source>
</reference>
<feature type="region of interest" description="Disordered" evidence="1">
    <location>
        <begin position="113"/>
        <end position="134"/>
    </location>
</feature>
<keyword evidence="2" id="KW-0472">Membrane</keyword>
<protein>
    <recommendedName>
        <fullName evidence="5">Lipoprotein SmpA/OmlA domain-containing protein</fullName>
    </recommendedName>
</protein>
<keyword evidence="2" id="KW-1133">Transmembrane helix</keyword>
<keyword evidence="4" id="KW-1185">Reference proteome</keyword>
<evidence type="ECO:0000256" key="1">
    <source>
        <dbReference type="SAM" id="MobiDB-lite"/>
    </source>
</evidence>
<sequence length="134" mass="14558">MLREPGSGRGRRPPSGSSTVFLRKFLSVLILLWVAFGLAACGGFLPKSDNNRHNQPLSSGTVNALKAMGSSPGEAMVIRIFKEEKTLEVWKRTASGEFRKFRDYEICAYSGDLGPSSRKATVKAPRASTPSRPG</sequence>
<comment type="caution">
    <text evidence="3">The sequence shown here is derived from an EMBL/GenBank/DDBJ whole genome shotgun (WGS) entry which is preliminary data.</text>
</comment>